<sequence length="72" mass="7603">MSGHDRGPGTRADDCGSGAGADDRDGDPPADRAFGCRECGRRWYYTKPQCPDCGSEPSSHATAELGEERCGP</sequence>
<dbReference type="GeneID" id="81210374"/>
<dbReference type="EMBL" id="JBHSWX010000012">
    <property type="protein sequence ID" value="MFC6787259.1"/>
    <property type="molecule type" value="Genomic_DNA"/>
</dbReference>
<evidence type="ECO:0008006" key="4">
    <source>
        <dbReference type="Google" id="ProtNLM"/>
    </source>
</evidence>
<evidence type="ECO:0000313" key="3">
    <source>
        <dbReference type="Proteomes" id="UP001596443"/>
    </source>
</evidence>
<gene>
    <name evidence="2" type="ORF">ACFQFD_15015</name>
</gene>
<organism evidence="2 3">
    <name type="scientific">Halobaculum halobium</name>
    <dbReference type="NCBI Taxonomy" id="3032281"/>
    <lineage>
        <taxon>Archaea</taxon>
        <taxon>Methanobacteriati</taxon>
        <taxon>Methanobacteriota</taxon>
        <taxon>Stenosarchaea group</taxon>
        <taxon>Halobacteria</taxon>
        <taxon>Halobacteriales</taxon>
        <taxon>Haloferacaceae</taxon>
        <taxon>Halobaculum</taxon>
    </lineage>
</organism>
<feature type="compositionally biased region" description="Basic and acidic residues" evidence="1">
    <location>
        <begin position="1"/>
        <end position="14"/>
    </location>
</feature>
<evidence type="ECO:0000256" key="1">
    <source>
        <dbReference type="SAM" id="MobiDB-lite"/>
    </source>
</evidence>
<comment type="caution">
    <text evidence="2">The sequence shown here is derived from an EMBL/GenBank/DDBJ whole genome shotgun (WGS) entry which is preliminary data.</text>
</comment>
<feature type="region of interest" description="Disordered" evidence="1">
    <location>
        <begin position="1"/>
        <end position="35"/>
    </location>
</feature>
<keyword evidence="3" id="KW-1185">Reference proteome</keyword>
<reference evidence="2 3" key="1">
    <citation type="journal article" date="2019" name="Int. J. Syst. Evol. Microbiol.">
        <title>The Global Catalogue of Microorganisms (GCM) 10K type strain sequencing project: providing services to taxonomists for standard genome sequencing and annotation.</title>
        <authorList>
            <consortium name="The Broad Institute Genomics Platform"/>
            <consortium name="The Broad Institute Genome Sequencing Center for Infectious Disease"/>
            <person name="Wu L."/>
            <person name="Ma J."/>
        </authorList>
    </citation>
    <scope>NUCLEOTIDE SEQUENCE [LARGE SCALE GENOMIC DNA]</scope>
    <source>
        <strain evidence="2 3">SYNS20</strain>
    </source>
</reference>
<accession>A0ABD5THY5</accession>
<feature type="compositionally biased region" description="Basic and acidic residues" evidence="1">
    <location>
        <begin position="21"/>
        <end position="35"/>
    </location>
</feature>
<proteinExistence type="predicted"/>
<dbReference type="Proteomes" id="UP001596443">
    <property type="component" value="Unassembled WGS sequence"/>
</dbReference>
<dbReference type="RefSeq" id="WP_284061433.1">
    <property type="nucleotide sequence ID" value="NZ_CP126158.1"/>
</dbReference>
<dbReference type="AlphaFoldDB" id="A0ABD5THY5"/>
<protein>
    <recommendedName>
        <fullName evidence="4">DUF35 domain-containing protein</fullName>
    </recommendedName>
</protein>
<evidence type="ECO:0000313" key="2">
    <source>
        <dbReference type="EMBL" id="MFC6787259.1"/>
    </source>
</evidence>
<feature type="region of interest" description="Disordered" evidence="1">
    <location>
        <begin position="49"/>
        <end position="72"/>
    </location>
</feature>
<name>A0ABD5THY5_9EURY</name>